<gene>
    <name evidence="2" type="ORF">CLLI_23220</name>
</gene>
<feature type="transmembrane region" description="Helical" evidence="1">
    <location>
        <begin position="88"/>
        <end position="110"/>
    </location>
</feature>
<evidence type="ECO:0000313" key="2">
    <source>
        <dbReference type="EMBL" id="PRR77409.1"/>
    </source>
</evidence>
<keyword evidence="1" id="KW-0472">Membrane</keyword>
<accession>A0A2T0B196</accession>
<feature type="transmembrane region" description="Helical" evidence="1">
    <location>
        <begin position="157"/>
        <end position="182"/>
    </location>
</feature>
<feature type="transmembrane region" description="Helical" evidence="1">
    <location>
        <begin position="188"/>
        <end position="206"/>
    </location>
</feature>
<dbReference type="RefSeq" id="WP_106064372.1">
    <property type="nucleotide sequence ID" value="NZ_PVXO01000064.1"/>
</dbReference>
<keyword evidence="1" id="KW-1133">Transmembrane helix</keyword>
<comment type="caution">
    <text evidence="2">The sequence shown here is derived from an EMBL/GenBank/DDBJ whole genome shotgun (WGS) entry which is preliminary data.</text>
</comment>
<evidence type="ECO:0000313" key="3">
    <source>
        <dbReference type="Proteomes" id="UP000239706"/>
    </source>
</evidence>
<dbReference type="NCBIfam" id="NF038403">
    <property type="entry name" value="perm_prefix_1"/>
    <property type="match status" value="1"/>
</dbReference>
<keyword evidence="1" id="KW-0812">Transmembrane</keyword>
<organism evidence="2 3">
    <name type="scientific">Clostridium liquoris</name>
    <dbReference type="NCBI Taxonomy" id="1289519"/>
    <lineage>
        <taxon>Bacteria</taxon>
        <taxon>Bacillati</taxon>
        <taxon>Bacillota</taxon>
        <taxon>Clostridia</taxon>
        <taxon>Eubacteriales</taxon>
        <taxon>Clostridiaceae</taxon>
        <taxon>Clostridium</taxon>
    </lineage>
</organism>
<protein>
    <submittedName>
        <fullName evidence="2">Uncharacterized protein</fullName>
    </submittedName>
</protein>
<dbReference type="EMBL" id="PVXO01000064">
    <property type="protein sequence ID" value="PRR77409.1"/>
    <property type="molecule type" value="Genomic_DNA"/>
</dbReference>
<dbReference type="Proteomes" id="UP000239706">
    <property type="component" value="Unassembled WGS sequence"/>
</dbReference>
<evidence type="ECO:0000256" key="1">
    <source>
        <dbReference type="SAM" id="Phobius"/>
    </source>
</evidence>
<feature type="transmembrane region" description="Helical" evidence="1">
    <location>
        <begin position="130"/>
        <end position="150"/>
    </location>
</feature>
<proteinExistence type="predicted"/>
<keyword evidence="3" id="KW-1185">Reference proteome</keyword>
<dbReference type="AlphaFoldDB" id="A0A2T0B196"/>
<dbReference type="OrthoDB" id="9816425at2"/>
<name>A0A2T0B196_9CLOT</name>
<dbReference type="InterPro" id="IPR047928">
    <property type="entry name" value="Perm_prefix_1"/>
</dbReference>
<reference evidence="2 3" key="1">
    <citation type="submission" date="2018-03" db="EMBL/GenBank/DDBJ databases">
        <title>Genome sequence of Clostridium liquoris DSM 100320.</title>
        <authorList>
            <person name="Poehlein A."/>
            <person name="Daniel R."/>
        </authorList>
    </citation>
    <scope>NUCLEOTIDE SEQUENCE [LARGE SCALE GENOMIC DNA]</scope>
    <source>
        <strain evidence="2 3">DSM 100320</strain>
    </source>
</reference>
<sequence>MKKTEKYNCKIEEYVNNIYGNFDNADKNTKILKEETRNHLYEEVEDLKNQGLSEEESVEKALESFGQKNSVVNEMNCILKNRSIFAKMLIKAGIFVFIIGCLFQVISIFYNGENIQYFSGNLIKNSFKNISYMLFMISLVIWDIAFYYYFLIKNGVVVLLVFLSCDFLICIPLGFVCFYFPLHKMAGIALILVTAFIITLFLRIYYVKIKKWN</sequence>